<dbReference type="Pfam" id="PF12729">
    <property type="entry name" value="4HB_MCP_1"/>
    <property type="match status" value="1"/>
</dbReference>
<dbReference type="PRINTS" id="PR00260">
    <property type="entry name" value="CHEMTRNSDUCR"/>
</dbReference>
<dbReference type="PANTHER" id="PTHR43531">
    <property type="entry name" value="PROTEIN ICFG"/>
    <property type="match status" value="1"/>
</dbReference>
<evidence type="ECO:0000256" key="6">
    <source>
        <dbReference type="SAM" id="Phobius"/>
    </source>
</evidence>
<dbReference type="GO" id="GO:0005886">
    <property type="term" value="C:plasma membrane"/>
    <property type="evidence" value="ECO:0007669"/>
    <property type="project" value="TreeGrafter"/>
</dbReference>
<evidence type="ECO:0000256" key="2">
    <source>
        <dbReference type="ARBA" id="ARBA00022481"/>
    </source>
</evidence>
<comment type="caution">
    <text evidence="8">The sequence shown here is derived from an EMBL/GenBank/DDBJ whole genome shotgun (WGS) entry which is preliminary data.</text>
</comment>
<dbReference type="InterPro" id="IPR004090">
    <property type="entry name" value="Chemotax_Me-accpt_rcpt"/>
</dbReference>
<dbReference type="Proteomes" id="UP000448575">
    <property type="component" value="Unassembled WGS sequence"/>
</dbReference>
<dbReference type="Gene3D" id="1.10.287.950">
    <property type="entry name" value="Methyl-accepting chemotaxis protein"/>
    <property type="match status" value="1"/>
</dbReference>
<protein>
    <submittedName>
        <fullName evidence="8">Methyl-accepting chemotaxis protein</fullName>
    </submittedName>
</protein>
<keyword evidence="6" id="KW-0472">Membrane</keyword>
<dbReference type="PANTHER" id="PTHR43531:SF14">
    <property type="entry name" value="METHYL-ACCEPTING CHEMOTAXIS PROTEIN I-RELATED"/>
    <property type="match status" value="1"/>
</dbReference>
<keyword evidence="4" id="KW-0807">Transducer</keyword>
<evidence type="ECO:0000256" key="1">
    <source>
        <dbReference type="ARBA" id="ARBA00004370"/>
    </source>
</evidence>
<dbReference type="AlphaFoldDB" id="A0A6N9HFF2"/>
<dbReference type="GO" id="GO:0004888">
    <property type="term" value="F:transmembrane signaling receptor activity"/>
    <property type="evidence" value="ECO:0007669"/>
    <property type="project" value="InterPro"/>
</dbReference>
<dbReference type="CDD" id="cd11386">
    <property type="entry name" value="MCP_signal"/>
    <property type="match status" value="1"/>
</dbReference>
<dbReference type="InterPro" id="IPR051310">
    <property type="entry name" value="MCP_chemotaxis"/>
</dbReference>
<dbReference type="PROSITE" id="PS50111">
    <property type="entry name" value="CHEMOTAXIS_TRANSDUC_2"/>
    <property type="match status" value="1"/>
</dbReference>
<comment type="similarity">
    <text evidence="3">Belongs to the methyl-accepting chemotaxis (MCP) protein family.</text>
</comment>
<proteinExistence type="inferred from homology"/>
<dbReference type="GO" id="GO:0006935">
    <property type="term" value="P:chemotaxis"/>
    <property type="evidence" value="ECO:0007669"/>
    <property type="project" value="InterPro"/>
</dbReference>
<reference evidence="8 9" key="1">
    <citation type="submission" date="2019-12" db="EMBL/GenBank/DDBJ databases">
        <title>Novel species isolated from a subtropical stream in China.</title>
        <authorList>
            <person name="Lu H."/>
        </authorList>
    </citation>
    <scope>NUCLEOTIDE SEQUENCE [LARGE SCALE GENOMIC DNA]</scope>
    <source>
        <strain evidence="8 9">DS3</strain>
    </source>
</reference>
<evidence type="ECO:0000259" key="7">
    <source>
        <dbReference type="PROSITE" id="PS50111"/>
    </source>
</evidence>
<keyword evidence="9" id="KW-1185">Reference proteome</keyword>
<accession>A0A6N9HFF2</accession>
<dbReference type="InterPro" id="IPR004089">
    <property type="entry name" value="MCPsignal_dom"/>
</dbReference>
<evidence type="ECO:0000256" key="4">
    <source>
        <dbReference type="PROSITE-ProRule" id="PRU00284"/>
    </source>
</evidence>
<evidence type="ECO:0000313" key="8">
    <source>
        <dbReference type="EMBL" id="MYN02308.1"/>
    </source>
</evidence>
<dbReference type="Pfam" id="PF00015">
    <property type="entry name" value="MCPsignal"/>
    <property type="match status" value="1"/>
</dbReference>
<dbReference type="SMART" id="SM00283">
    <property type="entry name" value="MA"/>
    <property type="match status" value="1"/>
</dbReference>
<dbReference type="SUPFAM" id="SSF58104">
    <property type="entry name" value="Methyl-accepting chemotaxis protein (MCP) signaling domain"/>
    <property type="match status" value="1"/>
</dbReference>
<dbReference type="FunFam" id="1.10.287.950:FF:000001">
    <property type="entry name" value="Methyl-accepting chemotaxis sensory transducer"/>
    <property type="match status" value="1"/>
</dbReference>
<gene>
    <name evidence="8" type="ORF">GTP41_09370</name>
</gene>
<keyword evidence="2" id="KW-0488">Methylation</keyword>
<feature type="compositionally biased region" description="Low complexity" evidence="5">
    <location>
        <begin position="540"/>
        <end position="564"/>
    </location>
</feature>
<feature type="domain" description="Methyl-accepting transducer" evidence="7">
    <location>
        <begin position="270"/>
        <end position="499"/>
    </location>
</feature>
<dbReference type="InterPro" id="IPR024478">
    <property type="entry name" value="HlyB_4HB_MCP"/>
</dbReference>
<organism evidence="8 9">
    <name type="scientific">Pseudoduganella guangdongensis</name>
    <dbReference type="NCBI Taxonomy" id="2692179"/>
    <lineage>
        <taxon>Bacteria</taxon>
        <taxon>Pseudomonadati</taxon>
        <taxon>Pseudomonadota</taxon>
        <taxon>Betaproteobacteria</taxon>
        <taxon>Burkholderiales</taxon>
        <taxon>Oxalobacteraceae</taxon>
        <taxon>Telluria group</taxon>
        <taxon>Pseudoduganella</taxon>
    </lineage>
</organism>
<name>A0A6N9HFF2_9BURK</name>
<dbReference type="GO" id="GO:0007165">
    <property type="term" value="P:signal transduction"/>
    <property type="evidence" value="ECO:0007669"/>
    <property type="project" value="UniProtKB-KW"/>
</dbReference>
<evidence type="ECO:0000313" key="9">
    <source>
        <dbReference type="Proteomes" id="UP000448575"/>
    </source>
</evidence>
<feature type="transmembrane region" description="Helical" evidence="6">
    <location>
        <begin position="6"/>
        <end position="29"/>
    </location>
</feature>
<keyword evidence="6" id="KW-0812">Transmembrane</keyword>
<dbReference type="EMBL" id="WWCJ01000006">
    <property type="protein sequence ID" value="MYN02308.1"/>
    <property type="molecule type" value="Genomic_DNA"/>
</dbReference>
<sequence length="588" mass="62028">MKVGTRLLMSFIAVALSGAIVAGIGIVNMGRIHDMNERMYERELLGLSYVKEANISLIYIGRAMRSMLLSSSEAERATHHSRVEARRKEVRDNLAEAEKRFYTPAGRALMAQLKQDLDAYDSDVQLTLQRMKEQPLQANNELAAFVTGGMAKKANTVDERMNELAKMKEKNAEDAAKAGAALYESSRSFMLMLVVGSAMMGLGLGAWITRSLQRQLGGEPAEAAAIAARIAEGDLSVEIRTKPHDNSSMLFAMGRMRDSLANIVGQVRAGTETMAAATQQIAVGNQDLSSRTEQQAGSLEETASSMEELTSTVRQNADNARQANQLATTASEVATRGGAVVAQVVDTMGSINEASKRVVDIISVIDGIAFQTNILALNAAVEAARAGDQGRGFAVVANEVRTLAHRSADAAKEIKTLIENSVACAETGSKLVDQAGRTMDEVVASIASVGDIMAEISAASAEQSNGIDQINTAITEMDHVTQQNAALVEEAAAAAESLQNQAGQLSELVAVFTLHKAATSSAITMAAAPHAPAKAPARAAAAARPAAKAQPAARPALAQPAPAQHSIPARAKAKANVVRDGAGEWVEF</sequence>
<comment type="subcellular location">
    <subcellularLocation>
        <location evidence="1">Membrane</location>
    </subcellularLocation>
</comment>
<feature type="region of interest" description="Disordered" evidence="5">
    <location>
        <begin position="540"/>
        <end position="570"/>
    </location>
</feature>
<evidence type="ECO:0000256" key="3">
    <source>
        <dbReference type="ARBA" id="ARBA00029447"/>
    </source>
</evidence>
<keyword evidence="6" id="KW-1133">Transmembrane helix</keyword>
<evidence type="ECO:0000256" key="5">
    <source>
        <dbReference type="SAM" id="MobiDB-lite"/>
    </source>
</evidence>